<gene>
    <name evidence="1" type="ORF">I4F81_004897</name>
</gene>
<dbReference type="Proteomes" id="UP000798662">
    <property type="component" value="Chromosome 1"/>
</dbReference>
<accession>A0ACC3BXM0</accession>
<organism evidence="1 2">
    <name type="scientific">Pyropia yezoensis</name>
    <name type="common">Susabi-nori</name>
    <name type="synonym">Porphyra yezoensis</name>
    <dbReference type="NCBI Taxonomy" id="2788"/>
    <lineage>
        <taxon>Eukaryota</taxon>
        <taxon>Rhodophyta</taxon>
        <taxon>Bangiophyceae</taxon>
        <taxon>Bangiales</taxon>
        <taxon>Bangiaceae</taxon>
        <taxon>Pyropia</taxon>
    </lineage>
</organism>
<name>A0ACC3BXM0_PYRYE</name>
<evidence type="ECO:0000313" key="2">
    <source>
        <dbReference type="Proteomes" id="UP000798662"/>
    </source>
</evidence>
<reference evidence="1" key="1">
    <citation type="submission" date="2019-11" db="EMBL/GenBank/DDBJ databases">
        <title>Nori genome reveals adaptations in red seaweeds to the harsh intertidal environment.</title>
        <authorList>
            <person name="Wang D."/>
            <person name="Mao Y."/>
        </authorList>
    </citation>
    <scope>NUCLEOTIDE SEQUENCE</scope>
    <source>
        <tissue evidence="1">Gametophyte</tissue>
    </source>
</reference>
<evidence type="ECO:0000313" key="1">
    <source>
        <dbReference type="EMBL" id="KAK1862323.1"/>
    </source>
</evidence>
<keyword evidence="2" id="KW-1185">Reference proteome</keyword>
<protein>
    <submittedName>
        <fullName evidence="1">Uncharacterized protein</fullName>
    </submittedName>
</protein>
<sequence length="300" mass="31416">MGAPAVAVSRSTMAPSSPPLSLPSSPWESADPSRRAFERRALPLAASSLVALLVGLFGSGAYVYCGRWAYLGVAVVLTAPSVLAPFVAPPAVDVGRPLRDRFGVKATLWLAIFGFVGNWFWSHYFYALLGATYTFDAHALNGAPVVAYLLTHVYFLVYHIAAAAVLRRLAAAGVDGLAFAAAVGGLAYAAAVFEAVSIAHFPGYSFPDVAAAVGPGAVVYALYFVVSFPAYTHLDTGRGGGWSPWRVAADALAATMAVTLLLDGWRVGIGRVYRGDTVVGGMRIEGGGGGEDARVPWIYL</sequence>
<comment type="caution">
    <text evidence="1">The sequence shown here is derived from an EMBL/GenBank/DDBJ whole genome shotgun (WGS) entry which is preliminary data.</text>
</comment>
<dbReference type="EMBL" id="CM020618">
    <property type="protein sequence ID" value="KAK1862323.1"/>
    <property type="molecule type" value="Genomic_DNA"/>
</dbReference>
<proteinExistence type="predicted"/>